<proteinExistence type="predicted"/>
<comment type="caution">
    <text evidence="1">The sequence shown here is derived from an EMBL/GenBank/DDBJ whole genome shotgun (WGS) entry which is preliminary data.</text>
</comment>
<keyword evidence="2" id="KW-1185">Reference proteome</keyword>
<gene>
    <name evidence="1" type="ORF">M9H77_16657</name>
</gene>
<dbReference type="Proteomes" id="UP001060085">
    <property type="component" value="Linkage Group LG04"/>
</dbReference>
<name>A0ACC0B2D7_CATRO</name>
<organism evidence="1 2">
    <name type="scientific">Catharanthus roseus</name>
    <name type="common">Madagascar periwinkle</name>
    <name type="synonym">Vinca rosea</name>
    <dbReference type="NCBI Taxonomy" id="4058"/>
    <lineage>
        <taxon>Eukaryota</taxon>
        <taxon>Viridiplantae</taxon>
        <taxon>Streptophyta</taxon>
        <taxon>Embryophyta</taxon>
        <taxon>Tracheophyta</taxon>
        <taxon>Spermatophyta</taxon>
        <taxon>Magnoliopsida</taxon>
        <taxon>eudicotyledons</taxon>
        <taxon>Gunneridae</taxon>
        <taxon>Pentapetalae</taxon>
        <taxon>asterids</taxon>
        <taxon>lamiids</taxon>
        <taxon>Gentianales</taxon>
        <taxon>Apocynaceae</taxon>
        <taxon>Rauvolfioideae</taxon>
        <taxon>Vinceae</taxon>
        <taxon>Catharanthinae</taxon>
        <taxon>Catharanthus</taxon>
    </lineage>
</organism>
<reference evidence="2" key="1">
    <citation type="journal article" date="2023" name="Nat. Plants">
        <title>Single-cell RNA sequencing provides a high-resolution roadmap for understanding the multicellular compartmentation of specialized metabolism.</title>
        <authorList>
            <person name="Sun S."/>
            <person name="Shen X."/>
            <person name="Li Y."/>
            <person name="Li Y."/>
            <person name="Wang S."/>
            <person name="Li R."/>
            <person name="Zhang H."/>
            <person name="Shen G."/>
            <person name="Guo B."/>
            <person name="Wei J."/>
            <person name="Xu J."/>
            <person name="St-Pierre B."/>
            <person name="Chen S."/>
            <person name="Sun C."/>
        </authorList>
    </citation>
    <scope>NUCLEOTIDE SEQUENCE [LARGE SCALE GENOMIC DNA]</scope>
</reference>
<protein>
    <submittedName>
        <fullName evidence="1">Uncharacterized protein</fullName>
    </submittedName>
</protein>
<sequence>MYFGVSIAENVWIKPSATMFTDGLARQFQSVARYVEELNGGKNNAKMEQIFGDNLGGCNSPHHQRPYDNVSTYGYMTCRFKLLIYFIKVDTKEDKKLEVEEEEV</sequence>
<dbReference type="EMBL" id="CM044704">
    <property type="protein sequence ID" value="KAI5666804.1"/>
    <property type="molecule type" value="Genomic_DNA"/>
</dbReference>
<evidence type="ECO:0000313" key="1">
    <source>
        <dbReference type="EMBL" id="KAI5666804.1"/>
    </source>
</evidence>
<accession>A0ACC0B2D7</accession>
<evidence type="ECO:0000313" key="2">
    <source>
        <dbReference type="Proteomes" id="UP001060085"/>
    </source>
</evidence>